<accession>A0AAU9XI83</accession>
<reference evidence="1 2" key="1">
    <citation type="submission" date="2022-05" db="EMBL/GenBank/DDBJ databases">
        <authorList>
            <consortium name="Genoscope - CEA"/>
            <person name="William W."/>
        </authorList>
    </citation>
    <scope>NUCLEOTIDE SEQUENCE [LARGE SCALE GENOMIC DNA]</scope>
</reference>
<comment type="caution">
    <text evidence="1">The sequence shown here is derived from an EMBL/GenBank/DDBJ whole genome shotgun (WGS) entry which is preliminary data.</text>
</comment>
<dbReference type="EMBL" id="CALNXJ010000045">
    <property type="protein sequence ID" value="CAH3149026.1"/>
    <property type="molecule type" value="Genomic_DNA"/>
</dbReference>
<evidence type="ECO:0000313" key="1">
    <source>
        <dbReference type="EMBL" id="CAH3149026.1"/>
    </source>
</evidence>
<evidence type="ECO:0000313" key="2">
    <source>
        <dbReference type="Proteomes" id="UP001159428"/>
    </source>
</evidence>
<protein>
    <submittedName>
        <fullName evidence="1">Uncharacterized protein</fullName>
    </submittedName>
</protein>
<dbReference type="Proteomes" id="UP001159428">
    <property type="component" value="Unassembled WGS sequence"/>
</dbReference>
<sequence length="149" mass="17027">MDSWISTVFPWPPSLISPCWIFKEQISLSFWSDVMTVRSDKPVRRDILLLDSSMDHKKMMNSHCTSRSLEFSKKEPALIDRRSFSNVLEIPISHALFIRSTGDVVSVLVITSSVLVQLSLLKKRRKPPRANNSLIISRATRSLKKTTRG</sequence>
<dbReference type="AlphaFoldDB" id="A0AAU9XI83"/>
<proteinExistence type="predicted"/>
<keyword evidence="2" id="KW-1185">Reference proteome</keyword>
<gene>
    <name evidence="1" type="ORF">PMEA_00024251</name>
</gene>
<organism evidence="1 2">
    <name type="scientific">Pocillopora meandrina</name>
    <dbReference type="NCBI Taxonomy" id="46732"/>
    <lineage>
        <taxon>Eukaryota</taxon>
        <taxon>Metazoa</taxon>
        <taxon>Cnidaria</taxon>
        <taxon>Anthozoa</taxon>
        <taxon>Hexacorallia</taxon>
        <taxon>Scleractinia</taxon>
        <taxon>Astrocoeniina</taxon>
        <taxon>Pocilloporidae</taxon>
        <taxon>Pocillopora</taxon>
    </lineage>
</organism>
<name>A0AAU9XI83_9CNID</name>